<dbReference type="InterPro" id="IPR043504">
    <property type="entry name" value="Peptidase_S1_PA_chymotrypsin"/>
</dbReference>
<dbReference type="GO" id="GO:0005576">
    <property type="term" value="C:extracellular region"/>
    <property type="evidence" value="ECO:0007669"/>
    <property type="project" value="InterPro"/>
</dbReference>
<keyword evidence="3" id="KW-0645">Protease</keyword>
<dbReference type="InterPro" id="IPR004236">
    <property type="entry name" value="Pept_S1_alpha_lytic"/>
</dbReference>
<evidence type="ECO:0000313" key="3">
    <source>
        <dbReference type="EMBL" id="PSL57910.1"/>
    </source>
</evidence>
<dbReference type="EMBL" id="PYAX01000001">
    <property type="protein sequence ID" value="PSL57910.1"/>
    <property type="molecule type" value="Genomic_DNA"/>
</dbReference>
<name>A0A2P8IHF6_SACCR</name>
<feature type="domain" description="Peptidase S1A alpha-lytic prodomain" evidence="2">
    <location>
        <begin position="111"/>
        <end position="164"/>
    </location>
</feature>
<organism evidence="3 4">
    <name type="scientific">Saccharothrix carnea</name>
    <dbReference type="NCBI Taxonomy" id="1280637"/>
    <lineage>
        <taxon>Bacteria</taxon>
        <taxon>Bacillati</taxon>
        <taxon>Actinomycetota</taxon>
        <taxon>Actinomycetes</taxon>
        <taxon>Pseudonocardiales</taxon>
        <taxon>Pseudonocardiaceae</taxon>
        <taxon>Saccharothrix</taxon>
    </lineage>
</organism>
<keyword evidence="4" id="KW-1185">Reference proteome</keyword>
<dbReference type="OrthoDB" id="3356462at2"/>
<sequence>MSYRRAFTIVTAVVLGLTALAPGANSAPPDPRNDVAWVLAEEDAGAVRAYVEQHPQDFSGFWLDRARNRFVVAVPEGLDAAPRTGALRRLAPVRAASAFTAPVEVQRRPTSLAVLNDALAEVGEELTAATSPVNSWYVDEQLGKVVVEVGEDVAGATASVTESVTASVTGVVDADLVSVVTVKGRNTTHKAVVPVREPVKAVKVTKSRVDELNAMAYPGPDREYDHLPFYTGNRIIRWDEGQVSWCSSASVNYARTHMYTAGHCFVVGQEILQGYFDQAANLIYYSDEIGSVVSSQWGNNRIDAQSLSTTKYANRQYHGGVTTQNYLTQFKNTSAYTGMRVCGNGSVSGTRCAGELVRTNVCVTYADDGVTPCGMSVVQSLTTTPLSQSGDSGGPVILDSTGTGAQVVGIISGGNDTQRTLFYSPIAAACAQVSPFTCD</sequence>
<gene>
    <name evidence="3" type="ORF">B0I31_101124</name>
</gene>
<dbReference type="GO" id="GO:0008236">
    <property type="term" value="F:serine-type peptidase activity"/>
    <property type="evidence" value="ECO:0007669"/>
    <property type="project" value="InterPro"/>
</dbReference>
<proteinExistence type="predicted"/>
<dbReference type="AlphaFoldDB" id="A0A2P8IHF6"/>
<evidence type="ECO:0000259" key="2">
    <source>
        <dbReference type="Pfam" id="PF02983"/>
    </source>
</evidence>
<evidence type="ECO:0000313" key="4">
    <source>
        <dbReference type="Proteomes" id="UP000241118"/>
    </source>
</evidence>
<reference evidence="3 4" key="1">
    <citation type="submission" date="2018-03" db="EMBL/GenBank/DDBJ databases">
        <title>Genomic Encyclopedia of Type Strains, Phase III (KMG-III): the genomes of soil and plant-associated and newly described type strains.</title>
        <authorList>
            <person name="Whitman W."/>
        </authorList>
    </citation>
    <scope>NUCLEOTIDE SEQUENCE [LARGE SCALE GENOMIC DNA]</scope>
    <source>
        <strain evidence="3 4">CGMCC 4.7097</strain>
    </source>
</reference>
<dbReference type="SUPFAM" id="SSF50494">
    <property type="entry name" value="Trypsin-like serine proteases"/>
    <property type="match status" value="1"/>
</dbReference>
<feature type="signal peptide" evidence="1">
    <location>
        <begin position="1"/>
        <end position="26"/>
    </location>
</feature>
<keyword evidence="3" id="KW-0378">Hydrolase</keyword>
<dbReference type="Gene3D" id="2.40.10.10">
    <property type="entry name" value="Trypsin-like serine proteases"/>
    <property type="match status" value="2"/>
</dbReference>
<dbReference type="InterPro" id="IPR009003">
    <property type="entry name" value="Peptidase_S1_PA"/>
</dbReference>
<dbReference type="GO" id="GO:0006508">
    <property type="term" value="P:proteolysis"/>
    <property type="evidence" value="ECO:0007669"/>
    <property type="project" value="UniProtKB-KW"/>
</dbReference>
<evidence type="ECO:0000256" key="1">
    <source>
        <dbReference type="SAM" id="SignalP"/>
    </source>
</evidence>
<protein>
    <submittedName>
        <fullName evidence="3">Alpha-lytic protease prodomain-containing protein</fullName>
    </submittedName>
</protein>
<feature type="chain" id="PRO_5015131341" evidence="1">
    <location>
        <begin position="27"/>
        <end position="439"/>
    </location>
</feature>
<comment type="caution">
    <text evidence="3">The sequence shown here is derived from an EMBL/GenBank/DDBJ whole genome shotgun (WGS) entry which is preliminary data.</text>
</comment>
<accession>A0A2P8IHF6</accession>
<dbReference type="Pfam" id="PF02983">
    <property type="entry name" value="Pro_Al_protease"/>
    <property type="match status" value="1"/>
</dbReference>
<dbReference type="RefSeq" id="WP_106613321.1">
    <property type="nucleotide sequence ID" value="NZ_PYAX01000001.1"/>
</dbReference>
<keyword evidence="1" id="KW-0732">Signal</keyword>
<dbReference type="Proteomes" id="UP000241118">
    <property type="component" value="Unassembled WGS sequence"/>
</dbReference>